<dbReference type="SUPFAM" id="SSF81383">
    <property type="entry name" value="F-box domain"/>
    <property type="match status" value="1"/>
</dbReference>
<sequence length="382" mass="43187">MSGLNLAHLPFDIYAVICSFLHPMDIITIGQACKSLHFVFSTRSIWVDALRRTMSANSIFGHTLHRASDSSDPITLEELQHASTAPLRMLRLIESKQEKKYHKNRILRPFYRTMVHLPVDTRSGTNGKSTINKIYIVPGGRYVIVNAGDTLMVIDLERFFNLGGTEPGRYTAFCSCQSDKNFLVAPSPDGTRLRVVVMCSLFYIPVSDMLFRFDDFTVYEYDPSSHELSVLNSVSLQTDRIGDNDAAPSLCGNIFVFFLNSVVYVWDFVRELYASWKVDIPEVQEIIIADDKIIPIAENSLGIWQIPPLVSASPVEPSSPTEGVSAILPKLYIRVPRIGAPTLVYLTHDYRIFALPQRSLFVVLHVLLRRRLVLWSKTPFSI</sequence>
<evidence type="ECO:0000259" key="1">
    <source>
        <dbReference type="PROSITE" id="PS50181"/>
    </source>
</evidence>
<dbReference type="HOGENOM" id="CLU_723710_0_0_1"/>
<evidence type="ECO:0000313" key="2">
    <source>
        <dbReference type="EMBL" id="KDR67672.1"/>
    </source>
</evidence>
<reference evidence="3" key="1">
    <citation type="journal article" date="2014" name="Proc. Natl. Acad. Sci. U.S.A.">
        <title>Extensive sampling of basidiomycete genomes demonstrates inadequacy of the white-rot/brown-rot paradigm for wood decay fungi.</title>
        <authorList>
            <person name="Riley R."/>
            <person name="Salamov A.A."/>
            <person name="Brown D.W."/>
            <person name="Nagy L.G."/>
            <person name="Floudas D."/>
            <person name="Held B.W."/>
            <person name="Levasseur A."/>
            <person name="Lombard V."/>
            <person name="Morin E."/>
            <person name="Otillar R."/>
            <person name="Lindquist E.A."/>
            <person name="Sun H."/>
            <person name="LaButti K.M."/>
            <person name="Schmutz J."/>
            <person name="Jabbour D."/>
            <person name="Luo H."/>
            <person name="Baker S.E."/>
            <person name="Pisabarro A.G."/>
            <person name="Walton J.D."/>
            <person name="Blanchette R.A."/>
            <person name="Henrissat B."/>
            <person name="Martin F."/>
            <person name="Cullen D."/>
            <person name="Hibbett D.S."/>
            <person name="Grigoriev I.V."/>
        </authorList>
    </citation>
    <scope>NUCLEOTIDE SEQUENCE [LARGE SCALE GENOMIC DNA]</scope>
    <source>
        <strain evidence="3">CBS 339.88</strain>
    </source>
</reference>
<evidence type="ECO:0000313" key="3">
    <source>
        <dbReference type="Proteomes" id="UP000027222"/>
    </source>
</evidence>
<feature type="domain" description="F-box" evidence="1">
    <location>
        <begin position="3"/>
        <end position="49"/>
    </location>
</feature>
<dbReference type="InterPro" id="IPR001810">
    <property type="entry name" value="F-box_dom"/>
</dbReference>
<proteinExistence type="predicted"/>
<protein>
    <recommendedName>
        <fullName evidence="1">F-box domain-containing protein</fullName>
    </recommendedName>
</protein>
<dbReference type="Proteomes" id="UP000027222">
    <property type="component" value="Unassembled WGS sequence"/>
</dbReference>
<dbReference type="InterPro" id="IPR036047">
    <property type="entry name" value="F-box-like_dom_sf"/>
</dbReference>
<dbReference type="EMBL" id="KL142413">
    <property type="protein sequence ID" value="KDR67672.1"/>
    <property type="molecule type" value="Genomic_DNA"/>
</dbReference>
<dbReference type="OrthoDB" id="2688364at2759"/>
<dbReference type="AlphaFoldDB" id="A0A067SCF5"/>
<gene>
    <name evidence="2" type="ORF">GALMADRAFT_231848</name>
</gene>
<dbReference type="SUPFAM" id="SSF82171">
    <property type="entry name" value="DPP6 N-terminal domain-like"/>
    <property type="match status" value="1"/>
</dbReference>
<dbReference type="Gene3D" id="1.20.1280.50">
    <property type="match status" value="1"/>
</dbReference>
<dbReference type="PROSITE" id="PS50181">
    <property type="entry name" value="FBOX"/>
    <property type="match status" value="1"/>
</dbReference>
<accession>A0A067SCF5</accession>
<keyword evidence="3" id="KW-1185">Reference proteome</keyword>
<dbReference type="CDD" id="cd09917">
    <property type="entry name" value="F-box_SF"/>
    <property type="match status" value="1"/>
</dbReference>
<organism evidence="2 3">
    <name type="scientific">Galerina marginata (strain CBS 339.88)</name>
    <dbReference type="NCBI Taxonomy" id="685588"/>
    <lineage>
        <taxon>Eukaryota</taxon>
        <taxon>Fungi</taxon>
        <taxon>Dikarya</taxon>
        <taxon>Basidiomycota</taxon>
        <taxon>Agaricomycotina</taxon>
        <taxon>Agaricomycetes</taxon>
        <taxon>Agaricomycetidae</taxon>
        <taxon>Agaricales</taxon>
        <taxon>Agaricineae</taxon>
        <taxon>Strophariaceae</taxon>
        <taxon>Galerina</taxon>
    </lineage>
</organism>
<name>A0A067SCF5_GALM3</name>